<feature type="signal peptide" evidence="4">
    <location>
        <begin position="1"/>
        <end position="18"/>
    </location>
</feature>
<keyword evidence="2" id="KW-0802">TPR repeat</keyword>
<evidence type="ECO:0000256" key="2">
    <source>
        <dbReference type="ARBA" id="ARBA00022803"/>
    </source>
</evidence>
<evidence type="ECO:0000313" key="6">
    <source>
        <dbReference type="Proteomes" id="UP000179076"/>
    </source>
</evidence>
<dbReference type="NCBIfam" id="TIGR02521">
    <property type="entry name" value="type_IV_pilW"/>
    <property type="match status" value="1"/>
</dbReference>
<keyword evidence="1" id="KW-0677">Repeat</keyword>
<protein>
    <submittedName>
        <fullName evidence="5">Type IV pilus biogenesis/stability protein PilW</fullName>
    </submittedName>
</protein>
<dbReference type="Proteomes" id="UP000179076">
    <property type="component" value="Unassembled WGS sequence"/>
</dbReference>
<dbReference type="InterPro" id="IPR013360">
    <property type="entry name" value="Pilus_4_PilW"/>
</dbReference>
<dbReference type="Pfam" id="PF14559">
    <property type="entry name" value="TPR_19"/>
    <property type="match status" value="1"/>
</dbReference>
<gene>
    <name evidence="5" type="ORF">A2W18_05155</name>
</gene>
<dbReference type="PROSITE" id="PS51257">
    <property type="entry name" value="PROKAR_LIPOPROTEIN"/>
    <property type="match status" value="1"/>
</dbReference>
<dbReference type="Gene3D" id="1.25.40.10">
    <property type="entry name" value="Tetratricopeptide repeat domain"/>
    <property type="match status" value="1"/>
</dbReference>
<sequence>MLARVASALLLVSTAACVSDGARNPDESKRAQLVATNVQLANGYLQRGQLEFAKEKLDKALAIDSDDSQANNMMAVLQWRFKDYAAAEEHFRRAVAEDKKNAEAQNNFGAFLCERNRVDEAETWFRKAVANPLYKTPAAAYENAALCFYKEKSYAKAEGNFREALAIDTRLPNSLYYMARITYDSGRTLASRGFLQRYFQAAQDTPQVLLLAVRVERALKNKNEEASYALRLRGKFPTSPEAQQLSESKDGKTG</sequence>
<name>A0A1F6VIG1_9PROT</name>
<dbReference type="PANTHER" id="PTHR45586">
    <property type="entry name" value="TPR REPEAT-CONTAINING PROTEIN PA4667"/>
    <property type="match status" value="1"/>
</dbReference>
<evidence type="ECO:0000256" key="4">
    <source>
        <dbReference type="SAM" id="SignalP"/>
    </source>
</evidence>
<organism evidence="5 6">
    <name type="scientific">Candidatus Muproteobacteria bacterium RBG_16_60_9</name>
    <dbReference type="NCBI Taxonomy" id="1817755"/>
    <lineage>
        <taxon>Bacteria</taxon>
        <taxon>Pseudomonadati</taxon>
        <taxon>Pseudomonadota</taxon>
        <taxon>Candidatus Muproteobacteria</taxon>
    </lineage>
</organism>
<comment type="caution">
    <text evidence="5">The sequence shown here is derived from an EMBL/GenBank/DDBJ whole genome shotgun (WGS) entry which is preliminary data.</text>
</comment>
<dbReference type="InterPro" id="IPR019734">
    <property type="entry name" value="TPR_rpt"/>
</dbReference>
<evidence type="ECO:0000313" key="5">
    <source>
        <dbReference type="EMBL" id="OGI69437.1"/>
    </source>
</evidence>
<feature type="chain" id="PRO_5009527246" evidence="4">
    <location>
        <begin position="19"/>
        <end position="254"/>
    </location>
</feature>
<evidence type="ECO:0000256" key="1">
    <source>
        <dbReference type="ARBA" id="ARBA00022737"/>
    </source>
</evidence>
<evidence type="ECO:0000256" key="3">
    <source>
        <dbReference type="SAM" id="MobiDB-lite"/>
    </source>
</evidence>
<proteinExistence type="predicted"/>
<dbReference type="InterPro" id="IPR051012">
    <property type="entry name" value="CellSynth/LPSAsmb/PSIAsmb"/>
</dbReference>
<feature type="region of interest" description="Disordered" evidence="3">
    <location>
        <begin position="230"/>
        <end position="254"/>
    </location>
</feature>
<reference evidence="5 6" key="1">
    <citation type="journal article" date="2016" name="Nat. Commun.">
        <title>Thousands of microbial genomes shed light on interconnected biogeochemical processes in an aquifer system.</title>
        <authorList>
            <person name="Anantharaman K."/>
            <person name="Brown C.T."/>
            <person name="Hug L.A."/>
            <person name="Sharon I."/>
            <person name="Castelle C.J."/>
            <person name="Probst A.J."/>
            <person name="Thomas B.C."/>
            <person name="Singh A."/>
            <person name="Wilkins M.J."/>
            <person name="Karaoz U."/>
            <person name="Brodie E.L."/>
            <person name="Williams K.H."/>
            <person name="Hubbard S.S."/>
            <person name="Banfield J.F."/>
        </authorList>
    </citation>
    <scope>NUCLEOTIDE SEQUENCE [LARGE SCALE GENOMIC DNA]</scope>
</reference>
<keyword evidence="4" id="KW-0732">Signal</keyword>
<dbReference type="SMART" id="SM00028">
    <property type="entry name" value="TPR"/>
    <property type="match status" value="4"/>
</dbReference>
<dbReference type="SUPFAM" id="SSF48452">
    <property type="entry name" value="TPR-like"/>
    <property type="match status" value="1"/>
</dbReference>
<dbReference type="InterPro" id="IPR011990">
    <property type="entry name" value="TPR-like_helical_dom_sf"/>
</dbReference>
<dbReference type="PANTHER" id="PTHR45586:SF1">
    <property type="entry name" value="LIPOPOLYSACCHARIDE ASSEMBLY PROTEIN B"/>
    <property type="match status" value="1"/>
</dbReference>
<dbReference type="AlphaFoldDB" id="A0A1F6VIG1"/>
<accession>A0A1F6VIG1</accession>
<dbReference type="EMBL" id="MFSP01000020">
    <property type="protein sequence ID" value="OGI69437.1"/>
    <property type="molecule type" value="Genomic_DNA"/>
</dbReference>